<evidence type="ECO:0008006" key="4">
    <source>
        <dbReference type="Google" id="ProtNLM"/>
    </source>
</evidence>
<proteinExistence type="predicted"/>
<dbReference type="PANTHER" id="PTHR31286">
    <property type="entry name" value="GLYCINE-RICH CELL WALL STRUCTURAL PROTEIN 1.8-LIKE"/>
    <property type="match status" value="1"/>
</dbReference>
<comment type="caution">
    <text evidence="2">The sequence shown here is derived from an EMBL/GenBank/DDBJ whole genome shotgun (WGS) entry which is preliminary data.</text>
</comment>
<dbReference type="AlphaFoldDB" id="A0AAD6LN14"/>
<feature type="region of interest" description="Disordered" evidence="1">
    <location>
        <begin position="1"/>
        <end position="48"/>
    </location>
</feature>
<sequence length="263" mass="29748">MDPPPPSLLIHPPLPPSTPPPPTTAIPSTTETIPHLAPLPNPAPTVTQPSYAEIQGDLSFGRFGKRLFSNVDDRDFALFGVPWMIADHYLTARQWHLSFDPFEATIEKVAVWVRLPDLEMEYYDISVLWKIGNHIDWNLKVDRTTSIGTRGNYARVCVEVDLTKTLSSKPKFRGGRLDRGLGNQQFRLKFPELQIKVLPRSYQLFMLEEVLARLLKLMSTTYRSILALEMEKLKRAQKSQVFASCLLSMLQIKALSGSKVAFA</sequence>
<feature type="compositionally biased region" description="Pro residues" evidence="1">
    <location>
        <begin position="1"/>
        <end position="24"/>
    </location>
</feature>
<dbReference type="InterPro" id="IPR040256">
    <property type="entry name" value="At4g02000-like"/>
</dbReference>
<dbReference type="Proteomes" id="UP001164929">
    <property type="component" value="Chromosome 15"/>
</dbReference>
<reference evidence="2" key="1">
    <citation type="journal article" date="2023" name="Mol. Ecol. Resour.">
        <title>Chromosome-level genome assembly of a triploid poplar Populus alba 'Berolinensis'.</title>
        <authorList>
            <person name="Chen S."/>
            <person name="Yu Y."/>
            <person name="Wang X."/>
            <person name="Wang S."/>
            <person name="Zhang T."/>
            <person name="Zhou Y."/>
            <person name="He R."/>
            <person name="Meng N."/>
            <person name="Wang Y."/>
            <person name="Liu W."/>
            <person name="Liu Z."/>
            <person name="Liu J."/>
            <person name="Guo Q."/>
            <person name="Huang H."/>
            <person name="Sederoff R.R."/>
            <person name="Wang G."/>
            <person name="Qu G."/>
            <person name="Chen S."/>
        </authorList>
    </citation>
    <scope>NUCLEOTIDE SEQUENCE</scope>
    <source>
        <strain evidence="2">SC-2020</strain>
    </source>
</reference>
<evidence type="ECO:0000313" key="3">
    <source>
        <dbReference type="Proteomes" id="UP001164929"/>
    </source>
</evidence>
<keyword evidence="3" id="KW-1185">Reference proteome</keyword>
<gene>
    <name evidence="2" type="ORF">NC653_034552</name>
</gene>
<protein>
    <recommendedName>
        <fullName evidence="4">DUF4283 domain-containing protein</fullName>
    </recommendedName>
</protein>
<dbReference type="EMBL" id="JAQIZT010000015">
    <property type="protein sequence ID" value="KAJ6970020.1"/>
    <property type="molecule type" value="Genomic_DNA"/>
</dbReference>
<evidence type="ECO:0000313" key="2">
    <source>
        <dbReference type="EMBL" id="KAJ6970020.1"/>
    </source>
</evidence>
<dbReference type="PANTHER" id="PTHR31286:SF99">
    <property type="entry name" value="DUF4283 DOMAIN-CONTAINING PROTEIN"/>
    <property type="match status" value="1"/>
</dbReference>
<accession>A0AAD6LN14</accession>
<feature type="compositionally biased region" description="Low complexity" evidence="1">
    <location>
        <begin position="25"/>
        <end position="34"/>
    </location>
</feature>
<name>A0AAD6LN14_9ROSI</name>
<evidence type="ECO:0000256" key="1">
    <source>
        <dbReference type="SAM" id="MobiDB-lite"/>
    </source>
</evidence>
<organism evidence="2 3">
    <name type="scientific">Populus alba x Populus x berolinensis</name>
    <dbReference type="NCBI Taxonomy" id="444605"/>
    <lineage>
        <taxon>Eukaryota</taxon>
        <taxon>Viridiplantae</taxon>
        <taxon>Streptophyta</taxon>
        <taxon>Embryophyta</taxon>
        <taxon>Tracheophyta</taxon>
        <taxon>Spermatophyta</taxon>
        <taxon>Magnoliopsida</taxon>
        <taxon>eudicotyledons</taxon>
        <taxon>Gunneridae</taxon>
        <taxon>Pentapetalae</taxon>
        <taxon>rosids</taxon>
        <taxon>fabids</taxon>
        <taxon>Malpighiales</taxon>
        <taxon>Salicaceae</taxon>
        <taxon>Saliceae</taxon>
        <taxon>Populus</taxon>
    </lineage>
</organism>